<dbReference type="AlphaFoldDB" id="A0A9P6EAA5"/>
<name>A0A9P6EAA5_9AGAR</name>
<reference evidence="2" key="1">
    <citation type="submission" date="2020-11" db="EMBL/GenBank/DDBJ databases">
        <authorList>
            <consortium name="DOE Joint Genome Institute"/>
            <person name="Ahrendt S."/>
            <person name="Riley R."/>
            <person name="Andreopoulos W."/>
            <person name="Labutti K."/>
            <person name="Pangilinan J."/>
            <person name="Ruiz-Duenas F.J."/>
            <person name="Barrasa J.M."/>
            <person name="Sanchez-Garcia M."/>
            <person name="Camarero S."/>
            <person name="Miyauchi S."/>
            <person name="Serrano A."/>
            <person name="Linde D."/>
            <person name="Babiker R."/>
            <person name="Drula E."/>
            <person name="Ayuso-Fernandez I."/>
            <person name="Pacheco R."/>
            <person name="Padilla G."/>
            <person name="Ferreira P."/>
            <person name="Barriuso J."/>
            <person name="Kellner H."/>
            <person name="Castanera R."/>
            <person name="Alfaro M."/>
            <person name="Ramirez L."/>
            <person name="Pisabarro A.G."/>
            <person name="Kuo A."/>
            <person name="Tritt A."/>
            <person name="Lipzen A."/>
            <person name="He G."/>
            <person name="Yan M."/>
            <person name="Ng V."/>
            <person name="Cullen D."/>
            <person name="Martin F."/>
            <person name="Rosso M.-N."/>
            <person name="Henrissat B."/>
            <person name="Hibbett D."/>
            <person name="Martinez A.T."/>
            <person name="Grigoriev I.V."/>
        </authorList>
    </citation>
    <scope>NUCLEOTIDE SEQUENCE</scope>
    <source>
        <strain evidence="2">CBS 506.95</strain>
    </source>
</reference>
<proteinExistence type="predicted"/>
<evidence type="ECO:0000256" key="1">
    <source>
        <dbReference type="SAM" id="MobiDB-lite"/>
    </source>
</evidence>
<comment type="caution">
    <text evidence="2">The sequence shown here is derived from an EMBL/GenBank/DDBJ whole genome shotgun (WGS) entry which is preliminary data.</text>
</comment>
<keyword evidence="3" id="KW-1185">Reference proteome</keyword>
<protein>
    <submittedName>
        <fullName evidence="2">Uncharacterized protein</fullName>
    </submittedName>
</protein>
<dbReference type="EMBL" id="MU157881">
    <property type="protein sequence ID" value="KAF9525668.1"/>
    <property type="molecule type" value="Genomic_DNA"/>
</dbReference>
<gene>
    <name evidence="2" type="ORF">CPB83DRAFT_896840</name>
</gene>
<accession>A0A9P6EAA5</accession>
<dbReference type="Proteomes" id="UP000807306">
    <property type="component" value="Unassembled WGS sequence"/>
</dbReference>
<feature type="region of interest" description="Disordered" evidence="1">
    <location>
        <begin position="63"/>
        <end position="89"/>
    </location>
</feature>
<evidence type="ECO:0000313" key="3">
    <source>
        <dbReference type="Proteomes" id="UP000807306"/>
    </source>
</evidence>
<dbReference type="OrthoDB" id="2877620at2759"/>
<evidence type="ECO:0000313" key="2">
    <source>
        <dbReference type="EMBL" id="KAF9525668.1"/>
    </source>
</evidence>
<feature type="compositionally biased region" description="Basic and acidic residues" evidence="1">
    <location>
        <begin position="63"/>
        <end position="75"/>
    </location>
</feature>
<sequence length="113" mass="12771">MFSTFTAKKEDYHKKVVHEHLKKIPAAKTAVIKNLAHSIGSVDPYIHISAALKDSAHEIIKAPRRGDPTQRDPIHHVYTNPHNPADGKKHLPKIYMKHVDKHLVKQGKKPGQI</sequence>
<organism evidence="2 3">
    <name type="scientific">Crepidotus variabilis</name>
    <dbReference type="NCBI Taxonomy" id="179855"/>
    <lineage>
        <taxon>Eukaryota</taxon>
        <taxon>Fungi</taxon>
        <taxon>Dikarya</taxon>
        <taxon>Basidiomycota</taxon>
        <taxon>Agaricomycotina</taxon>
        <taxon>Agaricomycetes</taxon>
        <taxon>Agaricomycetidae</taxon>
        <taxon>Agaricales</taxon>
        <taxon>Agaricineae</taxon>
        <taxon>Crepidotaceae</taxon>
        <taxon>Crepidotus</taxon>
    </lineage>
</organism>